<organism evidence="2">
    <name type="scientific">Lepeophtheirus salmonis</name>
    <name type="common">Salmon louse</name>
    <name type="synonym">Caligus salmonis</name>
    <dbReference type="NCBI Taxonomy" id="72036"/>
    <lineage>
        <taxon>Eukaryota</taxon>
        <taxon>Metazoa</taxon>
        <taxon>Ecdysozoa</taxon>
        <taxon>Arthropoda</taxon>
        <taxon>Crustacea</taxon>
        <taxon>Multicrustacea</taxon>
        <taxon>Hexanauplia</taxon>
        <taxon>Copepoda</taxon>
        <taxon>Siphonostomatoida</taxon>
        <taxon>Caligidae</taxon>
        <taxon>Lepeophtheirus</taxon>
    </lineage>
</organism>
<accession>A0A0K2UER5</accession>
<evidence type="ECO:0000256" key="1">
    <source>
        <dbReference type="SAM" id="MobiDB-lite"/>
    </source>
</evidence>
<evidence type="ECO:0000313" key="2">
    <source>
        <dbReference type="EMBL" id="CDW36550.1"/>
    </source>
</evidence>
<feature type="region of interest" description="Disordered" evidence="1">
    <location>
        <begin position="17"/>
        <end position="36"/>
    </location>
</feature>
<protein>
    <submittedName>
        <fullName evidence="2">Uncharacterized protein</fullName>
    </submittedName>
</protein>
<reference evidence="2" key="1">
    <citation type="submission" date="2014-05" db="EMBL/GenBank/DDBJ databases">
        <authorList>
            <person name="Chronopoulou M."/>
        </authorList>
    </citation>
    <scope>NUCLEOTIDE SEQUENCE</scope>
    <source>
        <tissue evidence="2">Whole organism</tissue>
    </source>
</reference>
<proteinExistence type="predicted"/>
<sequence length="69" mass="7688">MPFRRCCEPHPSSWSLLSDSRMDRGHGPLQACQKPRSDLTIPSDTVQGSFFLFLIFEHGVDLVDSAPGL</sequence>
<dbReference type="AlphaFoldDB" id="A0A0K2UER5"/>
<dbReference type="EMBL" id="HACA01019189">
    <property type="protein sequence ID" value="CDW36550.1"/>
    <property type="molecule type" value="Transcribed_RNA"/>
</dbReference>
<name>A0A0K2UER5_LEPSM</name>